<dbReference type="Pfam" id="PF14701">
    <property type="entry name" value="hDGE_amylase"/>
    <property type="match status" value="1"/>
</dbReference>
<dbReference type="InterPro" id="IPR006047">
    <property type="entry name" value="GH13_cat_dom"/>
</dbReference>
<dbReference type="PANTHER" id="PTHR47786:SF2">
    <property type="entry name" value="GLYCOSYL HYDROLASE FAMILY 13 CATALYTIC DOMAIN-CONTAINING PROTEIN"/>
    <property type="match status" value="1"/>
</dbReference>
<dbReference type="RefSeq" id="WP_132687221.1">
    <property type="nucleotide sequence ID" value="NZ_SKBU01000001.1"/>
</dbReference>
<gene>
    <name evidence="2" type="ORF">E0L93_00630</name>
</gene>
<dbReference type="PANTHER" id="PTHR47786">
    <property type="entry name" value="ALPHA-1,4-GLUCAN:MALTOSE-1-PHOSPHATE MALTOSYLTRANSFERASE"/>
    <property type="match status" value="1"/>
</dbReference>
<name>A0A4R1BTZ3_9ACTN</name>
<comment type="caution">
    <text evidence="2">The sequence shown here is derived from an EMBL/GenBank/DDBJ whole genome shotgun (WGS) entry which is preliminary data.</text>
</comment>
<dbReference type="SUPFAM" id="SSF51445">
    <property type="entry name" value="(Trans)glycosidases"/>
    <property type="match status" value="1"/>
</dbReference>
<evidence type="ECO:0000259" key="1">
    <source>
        <dbReference type="SMART" id="SM00642"/>
    </source>
</evidence>
<feature type="domain" description="Glycosyl hydrolase family 13 catalytic" evidence="1">
    <location>
        <begin position="12"/>
        <end position="347"/>
    </location>
</feature>
<dbReference type="InterPro" id="IPR032792">
    <property type="entry name" value="AGL_glucanoTrfase"/>
</dbReference>
<protein>
    <submittedName>
        <fullName evidence="2">Alpha-amylase</fullName>
    </submittedName>
</protein>
<dbReference type="Proteomes" id="UP000295244">
    <property type="component" value="Unassembled WGS sequence"/>
</dbReference>
<dbReference type="AlphaFoldDB" id="A0A4R1BTZ3"/>
<dbReference type="InterPro" id="IPR017853">
    <property type="entry name" value="GH"/>
</dbReference>
<dbReference type="OrthoDB" id="9805159at2"/>
<dbReference type="GO" id="GO:0005975">
    <property type="term" value="P:carbohydrate metabolic process"/>
    <property type="evidence" value="ECO:0007669"/>
    <property type="project" value="InterPro"/>
</dbReference>
<accession>A0A4R1BTZ3</accession>
<keyword evidence="3" id="KW-1185">Reference proteome</keyword>
<dbReference type="Gene3D" id="3.20.20.80">
    <property type="entry name" value="Glycosidases"/>
    <property type="match status" value="1"/>
</dbReference>
<proteinExistence type="predicted"/>
<dbReference type="EMBL" id="SKBU01000001">
    <property type="protein sequence ID" value="TCJ20766.1"/>
    <property type="molecule type" value="Genomic_DNA"/>
</dbReference>
<dbReference type="SMART" id="SM00642">
    <property type="entry name" value="Aamy"/>
    <property type="match status" value="1"/>
</dbReference>
<evidence type="ECO:0000313" key="2">
    <source>
        <dbReference type="EMBL" id="TCJ20766.1"/>
    </source>
</evidence>
<reference evidence="2 3" key="1">
    <citation type="submission" date="2019-03" db="EMBL/GenBank/DDBJ databases">
        <title>Whole genome sequence of a novel Rubrobacter taiwanensis strain, isolated from Yellowstone National Park.</title>
        <authorList>
            <person name="Freed S."/>
            <person name="Ramaley R.F."/>
            <person name="Kyndt J.A."/>
        </authorList>
    </citation>
    <scope>NUCLEOTIDE SEQUENCE [LARGE SCALE GENOMIC DNA]</scope>
    <source>
        <strain evidence="2 3">Yellowstone</strain>
    </source>
</reference>
<sequence length="424" mass="48043">MSPGARIYNLFPLLVGSVEDWKEHLPRVAAMEFDWVFLNPFHYPGFSGSLYAVKDYYRLHPMFQGASQAPADELLRDFLDRAEEHGLRVMMDLVINHTAKDSVLVEEHPEWFAREEDGSIRSPRAVDPDDPSNVTVWGDLAEIDYDNPEVREEVVGYWCELVRHYAALGFHGFRCDAAYQVPAEVWAAVISAAREVDPGARFFAETLGCTLEQVAALSAAGFDYLFNSSKWWDFREGWLLEQYESFRRIAPSVSFPESHDTERVGAEANETVARLRYLFAAFFSTGVMMPVGYEFGFCRRLDVVRTRPEDWEEPQYDISDFIRETNRMKSECALLNQEGPQEMISGRDSPVTVLLRRSESGGGVAVGLVNHDPWSAHSFPAVRIVQAAGTYGLSEITPYSEHSPLRGDVHLNPQEMRVFYAEGG</sequence>
<organism evidence="2 3">
    <name type="scientific">Rubrobacter taiwanensis</name>
    <dbReference type="NCBI Taxonomy" id="185139"/>
    <lineage>
        <taxon>Bacteria</taxon>
        <taxon>Bacillati</taxon>
        <taxon>Actinomycetota</taxon>
        <taxon>Rubrobacteria</taxon>
        <taxon>Rubrobacterales</taxon>
        <taxon>Rubrobacteraceae</taxon>
        <taxon>Rubrobacter</taxon>
    </lineage>
</organism>
<evidence type="ECO:0000313" key="3">
    <source>
        <dbReference type="Proteomes" id="UP000295244"/>
    </source>
</evidence>